<evidence type="ECO:0000313" key="2">
    <source>
        <dbReference type="Proteomes" id="UP000284706"/>
    </source>
</evidence>
<evidence type="ECO:0000313" key="1">
    <source>
        <dbReference type="EMBL" id="PPQ69379.1"/>
    </source>
</evidence>
<keyword evidence="2" id="KW-1185">Reference proteome</keyword>
<feature type="non-terminal residue" evidence="1">
    <location>
        <position position="1"/>
    </location>
</feature>
<dbReference type="Proteomes" id="UP000284706">
    <property type="component" value="Unassembled WGS sequence"/>
</dbReference>
<dbReference type="AlphaFoldDB" id="A0A409VT36"/>
<dbReference type="EMBL" id="NHYE01005574">
    <property type="protein sequence ID" value="PPQ69379.1"/>
    <property type="molecule type" value="Genomic_DNA"/>
</dbReference>
<name>A0A409VT36_9AGAR</name>
<organism evidence="1 2">
    <name type="scientific">Gymnopilus dilepis</name>
    <dbReference type="NCBI Taxonomy" id="231916"/>
    <lineage>
        <taxon>Eukaryota</taxon>
        <taxon>Fungi</taxon>
        <taxon>Dikarya</taxon>
        <taxon>Basidiomycota</taxon>
        <taxon>Agaricomycotina</taxon>
        <taxon>Agaricomycetes</taxon>
        <taxon>Agaricomycetidae</taxon>
        <taxon>Agaricales</taxon>
        <taxon>Agaricineae</taxon>
        <taxon>Hymenogastraceae</taxon>
        <taxon>Gymnopilus</taxon>
    </lineage>
</organism>
<proteinExistence type="predicted"/>
<protein>
    <submittedName>
        <fullName evidence="1">Uncharacterized protein</fullName>
    </submittedName>
</protein>
<dbReference type="InParanoid" id="A0A409VT36"/>
<accession>A0A409VT36</accession>
<reference evidence="1 2" key="1">
    <citation type="journal article" date="2018" name="Evol. Lett.">
        <title>Horizontal gene cluster transfer increased hallucinogenic mushroom diversity.</title>
        <authorList>
            <person name="Reynolds H.T."/>
            <person name="Vijayakumar V."/>
            <person name="Gluck-Thaler E."/>
            <person name="Korotkin H.B."/>
            <person name="Matheny P.B."/>
            <person name="Slot J.C."/>
        </authorList>
    </citation>
    <scope>NUCLEOTIDE SEQUENCE [LARGE SCALE GENOMIC DNA]</scope>
    <source>
        <strain evidence="1 2">SRW20</strain>
    </source>
</reference>
<sequence length="101" mass="11394">APCGAGIASTCAKSAVKVAREIIKDLILLTSTDQRSKRGDHRVYYGRSAGFLIPENNFWRTRSSGQHVSERFITRVIFLLFFFDSFTVIRTSDRDLTTFTG</sequence>
<gene>
    <name evidence="1" type="ORF">CVT26_002534</name>
</gene>
<comment type="caution">
    <text evidence="1">The sequence shown here is derived from an EMBL/GenBank/DDBJ whole genome shotgun (WGS) entry which is preliminary data.</text>
</comment>